<evidence type="ECO:0000313" key="1">
    <source>
        <dbReference type="EMBL" id="EPD31355.1"/>
    </source>
</evidence>
<protein>
    <submittedName>
        <fullName evidence="1">Uncharacterized protein</fullName>
    </submittedName>
</protein>
<evidence type="ECO:0000313" key="2">
    <source>
        <dbReference type="Proteomes" id="UP000014387"/>
    </source>
</evidence>
<accession>A0A9W5VWX9</accession>
<name>A0A9W5VWX9_9ACTO</name>
<dbReference type="AlphaFoldDB" id="A0A9W5VWX9"/>
<comment type="caution">
    <text evidence="1">The sequence shown here is derived from an EMBL/GenBank/DDBJ whole genome shotgun (WGS) entry which is preliminary data.</text>
</comment>
<keyword evidence="2" id="KW-1185">Reference proteome</keyword>
<dbReference type="Proteomes" id="UP000014387">
    <property type="component" value="Unassembled WGS sequence"/>
</dbReference>
<reference evidence="1 2" key="1">
    <citation type="submission" date="2013-05" db="EMBL/GenBank/DDBJ databases">
        <title>The Genome Sequence of Actinomyces europaeus ACS-120-V-COL10B.</title>
        <authorList>
            <consortium name="The Broad Institute Genomics Platform"/>
            <person name="Earl A."/>
            <person name="Ward D."/>
            <person name="Feldgarden M."/>
            <person name="Gevers D."/>
            <person name="Saerens B."/>
            <person name="Vaneechoutte M."/>
            <person name="Walker B."/>
            <person name="Young S."/>
            <person name="Zeng Q."/>
            <person name="Gargeya S."/>
            <person name="Fitzgerald M."/>
            <person name="Haas B."/>
            <person name="Abouelleil A."/>
            <person name="Allen A.W."/>
            <person name="Alvarado L."/>
            <person name="Arachchi H.M."/>
            <person name="Berlin A.M."/>
            <person name="Chapman S.B."/>
            <person name="Gainer-Dewar J."/>
            <person name="Goldberg J."/>
            <person name="Griggs A."/>
            <person name="Gujja S."/>
            <person name="Hansen M."/>
            <person name="Howarth C."/>
            <person name="Imamovic A."/>
            <person name="Ireland A."/>
            <person name="Larimer J."/>
            <person name="McCowan C."/>
            <person name="Murphy C."/>
            <person name="Pearson M."/>
            <person name="Poon T.W."/>
            <person name="Priest M."/>
            <person name="Roberts A."/>
            <person name="Saif S."/>
            <person name="Shea T."/>
            <person name="Sisk P."/>
            <person name="Sykes S."/>
            <person name="Wortman J."/>
            <person name="Nusbaum C."/>
            <person name="Birren B."/>
        </authorList>
    </citation>
    <scope>NUCLEOTIDE SEQUENCE [LARGE SCALE GENOMIC DNA]</scope>
    <source>
        <strain evidence="1 2">ACS-120-V-Col10b</strain>
    </source>
</reference>
<sequence length="187" mass="20420">MGKLDTKKLHREADAAAEAAMRHGEEFVAKAQNLAQEGAEWVGPRAQHLWDETVKATAPVLEEAADRVRPYLDDAQAVASDYAKRGEKAARAASAAAKKDGTIAERMQRAGEASRKELTKPKKSVGRTVAKTFGWALLGTAAAGVGYLLWRRSQPIEDPWAEEYWADLDTDVDIVETPAESAEETEE</sequence>
<dbReference type="EMBL" id="AGWN01000001">
    <property type="protein sequence ID" value="EPD31355.1"/>
    <property type="molecule type" value="Genomic_DNA"/>
</dbReference>
<organism evidence="1 2">
    <name type="scientific">Gleimia europaea ACS-120-V-Col10b</name>
    <dbReference type="NCBI Taxonomy" id="883069"/>
    <lineage>
        <taxon>Bacteria</taxon>
        <taxon>Bacillati</taxon>
        <taxon>Actinomycetota</taxon>
        <taxon>Actinomycetes</taxon>
        <taxon>Actinomycetales</taxon>
        <taxon>Actinomycetaceae</taxon>
        <taxon>Gleimia</taxon>
    </lineage>
</organism>
<gene>
    <name evidence="1" type="ORF">HMPREF9238_01125</name>
</gene>
<proteinExistence type="predicted"/>